<dbReference type="CDD" id="cd00093">
    <property type="entry name" value="HTH_XRE"/>
    <property type="match status" value="1"/>
</dbReference>
<dbReference type="EMBL" id="JAULJQ010000002">
    <property type="protein sequence ID" value="MDO2408896.1"/>
    <property type="molecule type" value="Genomic_DNA"/>
</dbReference>
<keyword evidence="3" id="KW-1185">Reference proteome</keyword>
<sequence>MPTISFNKAFEKMMQDPEFKKEYEALKPEFELKKQLIEARIKSKLTQEQIATKMNMKQANLARFEKSLDARFSTIIKYARALGLKELKIAL</sequence>
<evidence type="ECO:0000313" key="2">
    <source>
        <dbReference type="EMBL" id="MDO2408896.1"/>
    </source>
</evidence>
<feature type="domain" description="HTH cro/C1-type" evidence="1">
    <location>
        <begin position="36"/>
        <end position="89"/>
    </location>
</feature>
<organism evidence="2 3">
    <name type="scientific">Campylobacter magnus</name>
    <dbReference type="NCBI Taxonomy" id="3026462"/>
    <lineage>
        <taxon>Bacteria</taxon>
        <taxon>Pseudomonadati</taxon>
        <taxon>Campylobacterota</taxon>
        <taxon>Epsilonproteobacteria</taxon>
        <taxon>Campylobacterales</taxon>
        <taxon>Campylobacteraceae</taxon>
        <taxon>Campylobacter</taxon>
    </lineage>
</organism>
<dbReference type="RefSeq" id="WP_302243661.1">
    <property type="nucleotide sequence ID" value="NZ_JAULJQ010000002.1"/>
</dbReference>
<reference evidence="2 3" key="1">
    <citation type="submission" date="2023-06" db="EMBL/GenBank/DDBJ databases">
        <title>Campylobacter magnum sp. nov., isolated from cecal contents of domestic pigs (Sus scrofa domesticus).</title>
        <authorList>
            <person name="Papic B."/>
            <person name="Gruntar I."/>
        </authorList>
    </citation>
    <scope>NUCLEOTIDE SEQUENCE [LARGE SCALE GENOMIC DNA]</scope>
    <source>
        <strain evidence="3">34484-21</strain>
    </source>
</reference>
<dbReference type="InterPro" id="IPR001387">
    <property type="entry name" value="Cro/C1-type_HTH"/>
</dbReference>
<proteinExistence type="predicted"/>
<evidence type="ECO:0000313" key="3">
    <source>
        <dbReference type="Proteomes" id="UP001171111"/>
    </source>
</evidence>
<dbReference type="SMART" id="SM00530">
    <property type="entry name" value="HTH_XRE"/>
    <property type="match status" value="1"/>
</dbReference>
<name>A0ABT8T9F6_9BACT</name>
<dbReference type="PROSITE" id="PS50943">
    <property type="entry name" value="HTH_CROC1"/>
    <property type="match status" value="1"/>
</dbReference>
<dbReference type="Gene3D" id="1.10.260.40">
    <property type="entry name" value="lambda repressor-like DNA-binding domains"/>
    <property type="match status" value="1"/>
</dbReference>
<comment type="caution">
    <text evidence="2">The sequence shown here is derived from an EMBL/GenBank/DDBJ whole genome shotgun (WGS) entry which is preliminary data.</text>
</comment>
<evidence type="ECO:0000259" key="1">
    <source>
        <dbReference type="PROSITE" id="PS50943"/>
    </source>
</evidence>
<protein>
    <submittedName>
        <fullName evidence="2">Helix-turn-helix transcriptional regulator</fullName>
    </submittedName>
</protein>
<dbReference type="Pfam" id="PF01381">
    <property type="entry name" value="HTH_3"/>
    <property type="match status" value="1"/>
</dbReference>
<dbReference type="InterPro" id="IPR010982">
    <property type="entry name" value="Lambda_DNA-bd_dom_sf"/>
</dbReference>
<dbReference type="SUPFAM" id="SSF47413">
    <property type="entry name" value="lambda repressor-like DNA-binding domains"/>
    <property type="match status" value="1"/>
</dbReference>
<dbReference type="Proteomes" id="UP001171111">
    <property type="component" value="Unassembled WGS sequence"/>
</dbReference>
<accession>A0ABT8T9F6</accession>
<gene>
    <name evidence="2" type="ORF">Q2362_02125</name>
</gene>